<evidence type="ECO:0000256" key="2">
    <source>
        <dbReference type="ARBA" id="ARBA00004141"/>
    </source>
</evidence>
<comment type="function">
    <text evidence="1 8">Probably involved in transport through the plasma membrane.</text>
</comment>
<comment type="caution">
    <text evidence="10">The sequence shown here is derived from an EMBL/GenBank/DDBJ whole genome shotgun (WGS) entry which is preliminary data.</text>
</comment>
<evidence type="ECO:0000256" key="7">
    <source>
        <dbReference type="ARBA" id="ARBA00023136"/>
    </source>
</evidence>
<dbReference type="PANTHER" id="PTHR12385">
    <property type="entry name" value="CHOLINE TRANSPORTER-LIKE (SLC FAMILY 44)"/>
    <property type="match status" value="1"/>
</dbReference>
<evidence type="ECO:0000313" key="10">
    <source>
        <dbReference type="EMBL" id="KAJ3261959.1"/>
    </source>
</evidence>
<comment type="similarity">
    <text evidence="3 8">Belongs to the CTL (choline transporter-like) family.</text>
</comment>
<comment type="subcellular location">
    <subcellularLocation>
        <location evidence="8">Cell membrane</location>
        <topology evidence="8">Multi-pass membrane protein</topology>
    </subcellularLocation>
    <subcellularLocation>
        <location evidence="2">Membrane</location>
        <topology evidence="2">Multi-pass membrane protein</topology>
    </subcellularLocation>
</comment>
<keyword evidence="11" id="KW-1185">Reference proteome</keyword>
<keyword evidence="7 8" id="KW-0472">Membrane</keyword>
<organism evidence="10 11">
    <name type="scientific">Boothiomyces macroporosus</name>
    <dbReference type="NCBI Taxonomy" id="261099"/>
    <lineage>
        <taxon>Eukaryota</taxon>
        <taxon>Fungi</taxon>
        <taxon>Fungi incertae sedis</taxon>
        <taxon>Chytridiomycota</taxon>
        <taxon>Chytridiomycota incertae sedis</taxon>
        <taxon>Chytridiomycetes</taxon>
        <taxon>Rhizophydiales</taxon>
        <taxon>Terramycetaceae</taxon>
        <taxon>Boothiomyces</taxon>
    </lineage>
</organism>
<feature type="transmembrane region" description="Helical" evidence="8">
    <location>
        <begin position="78"/>
        <end position="96"/>
    </location>
</feature>
<feature type="transmembrane region" description="Helical" evidence="8">
    <location>
        <begin position="232"/>
        <end position="255"/>
    </location>
</feature>
<dbReference type="AlphaFoldDB" id="A0AAD5YB36"/>
<feature type="transmembrane region" description="Helical" evidence="8">
    <location>
        <begin position="129"/>
        <end position="150"/>
    </location>
</feature>
<feature type="transmembrane region" description="Helical" evidence="8">
    <location>
        <begin position="162"/>
        <end position="185"/>
    </location>
</feature>
<evidence type="ECO:0000256" key="5">
    <source>
        <dbReference type="ARBA" id="ARBA00022692"/>
    </source>
</evidence>
<reference evidence="10" key="1">
    <citation type="submission" date="2020-05" db="EMBL/GenBank/DDBJ databases">
        <title>Phylogenomic resolution of chytrid fungi.</title>
        <authorList>
            <person name="Stajich J.E."/>
            <person name="Amses K."/>
            <person name="Simmons R."/>
            <person name="Seto K."/>
            <person name="Myers J."/>
            <person name="Bonds A."/>
            <person name="Quandt C.A."/>
            <person name="Barry K."/>
            <person name="Liu P."/>
            <person name="Grigoriev I."/>
            <person name="Longcore J.E."/>
            <person name="James T.Y."/>
        </authorList>
    </citation>
    <scope>NUCLEOTIDE SEQUENCE</scope>
    <source>
        <strain evidence="10">PLAUS21</strain>
    </source>
</reference>
<dbReference type="Proteomes" id="UP001210925">
    <property type="component" value="Unassembled WGS sequence"/>
</dbReference>
<dbReference type="InterPro" id="IPR007603">
    <property type="entry name" value="Choline_transptr-like"/>
</dbReference>
<evidence type="ECO:0000256" key="3">
    <source>
        <dbReference type="ARBA" id="ARBA00007168"/>
    </source>
</evidence>
<evidence type="ECO:0000313" key="11">
    <source>
        <dbReference type="Proteomes" id="UP001210925"/>
    </source>
</evidence>
<proteinExistence type="inferred from homology"/>
<sequence length="532" mass="58139">MSYQQQPYGQSPYGQPQQYQQNGYGGQQQYYQQPQPQVYQQPQPQVYQQTAPPNYQNQNNLQPKKEDRFKSTQYKDGWAIALWFICLLGFTGINYLRTSTSSSSGSASSNTNSGTSGTTNQVDIPTGEIIGVLVTSAVAGFLLSMFYFFLMQRYDYQSNKRFAGTLIKVTLIIAIVVNFAIAALFFIIGQFVGGIVMLVVACLVAWAYWSWRFRIPFAKVILKTVTSITKQFPGTLVAGVTGLIVQVIFIGWWVVTAVGIAKLSNDKVISGGTTYGLFIFTIFFFYWNSQVIGNAVHITVAGVFATFYFQGIPNAGGGVTVSVQNPTSASAKRALTTGFGPNCYGSLLIAIIQTLKFIVNSARKNDGGDNIVLQIILCCIACILNIFQDLLEYFNKYAFAQVAIYGKDYCTAAKDTWELAKSRGIDAVINDNLIGNVLGMGCLFIGLITAGIAVLYVKLSPAIPNETGAFFIMGVAGLFIGVVEFSVLSGVIDSGVTTTFVCLAEDPQALLNTKPNLFNKIREVYPQVLLGF</sequence>
<feature type="transmembrane region" description="Helical" evidence="8">
    <location>
        <begin position="294"/>
        <end position="312"/>
    </location>
</feature>
<evidence type="ECO:0000256" key="1">
    <source>
        <dbReference type="ARBA" id="ARBA00002957"/>
    </source>
</evidence>
<feature type="compositionally biased region" description="Low complexity" evidence="9">
    <location>
        <begin position="1"/>
        <end position="62"/>
    </location>
</feature>
<dbReference type="GO" id="GO:0005886">
    <property type="term" value="C:plasma membrane"/>
    <property type="evidence" value="ECO:0007669"/>
    <property type="project" value="UniProtKB-SubCell"/>
</dbReference>
<name>A0AAD5YB36_9FUNG</name>
<evidence type="ECO:0000256" key="6">
    <source>
        <dbReference type="ARBA" id="ARBA00022989"/>
    </source>
</evidence>
<feature type="transmembrane region" description="Helical" evidence="8">
    <location>
        <begin position="469"/>
        <end position="492"/>
    </location>
</feature>
<evidence type="ECO:0000256" key="9">
    <source>
        <dbReference type="SAM" id="MobiDB-lite"/>
    </source>
</evidence>
<evidence type="ECO:0000256" key="8">
    <source>
        <dbReference type="RuleBase" id="RU368066"/>
    </source>
</evidence>
<dbReference type="SUPFAM" id="SSF81995">
    <property type="entry name" value="beta-sandwich domain of Sec23/24"/>
    <property type="match status" value="1"/>
</dbReference>
<feature type="region of interest" description="Disordered" evidence="9">
    <location>
        <begin position="1"/>
        <end position="65"/>
    </location>
</feature>
<feature type="transmembrane region" description="Helical" evidence="8">
    <location>
        <begin position="433"/>
        <end position="457"/>
    </location>
</feature>
<feature type="transmembrane region" description="Helical" evidence="8">
    <location>
        <begin position="191"/>
        <end position="211"/>
    </location>
</feature>
<keyword evidence="6 8" id="KW-1133">Transmembrane helix</keyword>
<dbReference type="GO" id="GO:0022857">
    <property type="term" value="F:transmembrane transporter activity"/>
    <property type="evidence" value="ECO:0007669"/>
    <property type="project" value="UniProtKB-UniRule"/>
</dbReference>
<protein>
    <recommendedName>
        <fullName evidence="4 8">Protein PNS1</fullName>
    </recommendedName>
</protein>
<dbReference type="Pfam" id="PF04515">
    <property type="entry name" value="Choline_transpo"/>
    <property type="match status" value="1"/>
</dbReference>
<evidence type="ECO:0000256" key="4">
    <source>
        <dbReference type="ARBA" id="ARBA00015388"/>
    </source>
</evidence>
<keyword evidence="5 8" id="KW-0812">Transmembrane</keyword>
<dbReference type="EMBL" id="JADGKB010000003">
    <property type="protein sequence ID" value="KAJ3261959.1"/>
    <property type="molecule type" value="Genomic_DNA"/>
</dbReference>
<accession>A0AAD5YB36</accession>
<gene>
    <name evidence="10" type="primary">PNS1_3</name>
    <name evidence="10" type="ORF">HK103_003802</name>
</gene>
<dbReference type="PANTHER" id="PTHR12385:SF4">
    <property type="entry name" value="PROTEIN PNS1"/>
    <property type="match status" value="1"/>
</dbReference>
<feature type="transmembrane region" description="Helical" evidence="8">
    <location>
        <begin position="371"/>
        <end position="387"/>
    </location>
</feature>
<feature type="transmembrane region" description="Helical" evidence="8">
    <location>
        <begin position="267"/>
        <end position="287"/>
    </location>
</feature>